<sequence length="292" mass="33232">MGENTNKKNIKFTKNKHEEHQRHHQYKYATCVWLPEAVAFAQQQLNPSMDADEIYDMVDDTLAQYPEEDVAEMRSQMLRPQNMYFNIFHLNVPALLRELPAATVPPAPVLPIAQGTAAAGTVAKKSSTTTRKSCRPYDDSVVIREMDDDDDQPREFRRSGSKRNSARRIGENRVRESVKRTKMSQAQTTSKSARQLVSCMVSSVFYRLREGKKAEKEKVKQEEMKSAIEYSSLFDQRSLDIVKANMSRRKATPVNANVNDDPLKAAKIMKIVPSEDAYDKAANCYISSKDKT</sequence>
<evidence type="ECO:0000313" key="2">
    <source>
        <dbReference type="Proteomes" id="UP000887566"/>
    </source>
</evidence>
<dbReference type="WBParaSite" id="PSAMB.scaffold1565size29956.g13994.t2">
    <property type="protein sequence ID" value="PSAMB.scaffold1565size29956.g13994.t2"/>
    <property type="gene ID" value="PSAMB.scaffold1565size29956.g13994"/>
</dbReference>
<dbReference type="Proteomes" id="UP000887566">
    <property type="component" value="Unplaced"/>
</dbReference>
<name>A0A914V5N2_9BILA</name>
<accession>A0A914V5N2</accession>
<reference evidence="3" key="1">
    <citation type="submission" date="2022-11" db="UniProtKB">
        <authorList>
            <consortium name="WormBaseParasite"/>
        </authorList>
    </citation>
    <scope>IDENTIFICATION</scope>
</reference>
<evidence type="ECO:0000313" key="3">
    <source>
        <dbReference type="WBParaSite" id="PSAMB.scaffold1565size29956.g13994.t2"/>
    </source>
</evidence>
<feature type="region of interest" description="Disordered" evidence="1">
    <location>
        <begin position="146"/>
        <end position="191"/>
    </location>
</feature>
<dbReference type="AlphaFoldDB" id="A0A914V5N2"/>
<proteinExistence type="predicted"/>
<organism evidence="2 3">
    <name type="scientific">Plectus sambesii</name>
    <dbReference type="NCBI Taxonomy" id="2011161"/>
    <lineage>
        <taxon>Eukaryota</taxon>
        <taxon>Metazoa</taxon>
        <taxon>Ecdysozoa</taxon>
        <taxon>Nematoda</taxon>
        <taxon>Chromadorea</taxon>
        <taxon>Plectida</taxon>
        <taxon>Plectina</taxon>
        <taxon>Plectoidea</taxon>
        <taxon>Plectidae</taxon>
        <taxon>Plectus</taxon>
    </lineage>
</organism>
<protein>
    <submittedName>
        <fullName evidence="3">Uncharacterized protein</fullName>
    </submittedName>
</protein>
<keyword evidence="2" id="KW-1185">Reference proteome</keyword>
<feature type="compositionally biased region" description="Basic and acidic residues" evidence="1">
    <location>
        <begin position="168"/>
        <end position="179"/>
    </location>
</feature>
<evidence type="ECO:0000256" key="1">
    <source>
        <dbReference type="SAM" id="MobiDB-lite"/>
    </source>
</evidence>